<keyword evidence="2" id="KW-0378">Hydrolase</keyword>
<evidence type="ECO:0000313" key="5">
    <source>
        <dbReference type="EMBL" id="EDZ72860.1"/>
    </source>
</evidence>
<sequence length="357" mass="39867">KVGEGLDSNNQRLFEEKMTVSKIPIWLDCDPGHDDAIAILLGCFHPAFNLLGISTCFGNAPPENTDYNARSLLTAMGKAQAIPVYKGAQRPWKREPHYAPDIHGISGLDGTSLLPKPTFEARTDKTYIEAIEEAILANNGEISFVSTGALTTLATVFRCKPYLKKSVKYISIMGGGLHGLGNCNPNLSAEFNVWIDPDAANYIFRDPDVKDKCIVVPLNLTHKAIATYKVNEMIYNEKNNSKLRELFFELFQFFAHTYKDMQGFESGPPIHDPVALMPLLEFYGWDPSSAVGFRYKRMDISCIDDVFNENSGKIIIEKEYPNGSDVGTIVGLDLNIQYFWDQIFEALNRADKMSTIG</sequence>
<feature type="non-terminal residue" evidence="5">
    <location>
        <position position="1"/>
    </location>
</feature>
<dbReference type="AlphaFoldDB" id="B5VGT2"/>
<accession>B5VGT2</accession>
<name>B5VGT2_YEAS6</name>
<dbReference type="PANTHER" id="PTHR12304">
    <property type="entry name" value="INOSINE-URIDINE PREFERRING NUCLEOSIDE HYDROLASE"/>
    <property type="match status" value="1"/>
</dbReference>
<dbReference type="FunFam" id="3.90.245.10:FF:000008">
    <property type="entry name" value="Uridine nucleosidase"/>
    <property type="match status" value="1"/>
</dbReference>
<dbReference type="EMBL" id="ABSV01000553">
    <property type="protein sequence ID" value="EDZ72860.1"/>
    <property type="molecule type" value="Genomic_DNA"/>
</dbReference>
<keyword evidence="3" id="KW-0326">Glycosidase</keyword>
<dbReference type="GO" id="GO:0006152">
    <property type="term" value="P:purine nucleoside catabolic process"/>
    <property type="evidence" value="ECO:0007669"/>
    <property type="project" value="TreeGrafter"/>
</dbReference>
<dbReference type="Gene3D" id="3.90.245.10">
    <property type="entry name" value="Ribonucleoside hydrolase-like"/>
    <property type="match status" value="1"/>
</dbReference>
<organism evidence="5 6">
    <name type="scientific">Saccharomyces cerevisiae (strain AWRI1631)</name>
    <name type="common">Baker's yeast</name>
    <dbReference type="NCBI Taxonomy" id="545124"/>
    <lineage>
        <taxon>Eukaryota</taxon>
        <taxon>Fungi</taxon>
        <taxon>Dikarya</taxon>
        <taxon>Ascomycota</taxon>
        <taxon>Saccharomycotina</taxon>
        <taxon>Saccharomycetes</taxon>
        <taxon>Saccharomycetales</taxon>
        <taxon>Saccharomycetaceae</taxon>
        <taxon>Saccharomyces</taxon>
    </lineage>
</organism>
<gene>
    <name evidence="5" type="ORF">AWRI1631_46190</name>
</gene>
<evidence type="ECO:0000256" key="3">
    <source>
        <dbReference type="ARBA" id="ARBA00023295"/>
    </source>
</evidence>
<dbReference type="Proteomes" id="UP000008988">
    <property type="component" value="Unassembled WGS sequence"/>
</dbReference>
<evidence type="ECO:0000313" key="6">
    <source>
        <dbReference type="Proteomes" id="UP000008988"/>
    </source>
</evidence>
<dbReference type="InterPro" id="IPR023186">
    <property type="entry name" value="IUNH"/>
</dbReference>
<evidence type="ECO:0000256" key="1">
    <source>
        <dbReference type="ARBA" id="ARBA00009176"/>
    </source>
</evidence>
<dbReference type="InterPro" id="IPR015910">
    <property type="entry name" value="I/U_nuclsd_hydro_CS"/>
</dbReference>
<comment type="similarity">
    <text evidence="1">Belongs to the IUNH family.</text>
</comment>
<dbReference type="GO" id="GO:0005829">
    <property type="term" value="C:cytosol"/>
    <property type="evidence" value="ECO:0007669"/>
    <property type="project" value="TreeGrafter"/>
</dbReference>
<dbReference type="PANTHER" id="PTHR12304:SF4">
    <property type="entry name" value="URIDINE NUCLEOSIDASE"/>
    <property type="match status" value="1"/>
</dbReference>
<reference evidence="5 6" key="1">
    <citation type="journal article" date="2008" name="FEMS Yeast Res.">
        <title>Comparative genome analysis of a Saccharomyces cerevisiae wine strain.</title>
        <authorList>
            <person name="Borneman A.R."/>
            <person name="Forgan A.H."/>
            <person name="Pretorius I.S."/>
            <person name="Chambers P.J."/>
        </authorList>
    </citation>
    <scope>NUCLEOTIDE SEQUENCE [LARGE SCALE GENOMIC DNA]</scope>
    <source>
        <strain evidence="5 6">AWRI1631</strain>
    </source>
</reference>
<evidence type="ECO:0000259" key="4">
    <source>
        <dbReference type="Pfam" id="PF01156"/>
    </source>
</evidence>
<protein>
    <submittedName>
        <fullName evidence="5">YDR400Wp-like protein</fullName>
    </submittedName>
</protein>
<dbReference type="PROSITE" id="PS01247">
    <property type="entry name" value="IUNH"/>
    <property type="match status" value="1"/>
</dbReference>
<dbReference type="GO" id="GO:0008477">
    <property type="term" value="F:purine nucleosidase activity"/>
    <property type="evidence" value="ECO:0007669"/>
    <property type="project" value="TreeGrafter"/>
</dbReference>
<dbReference type="OrthoDB" id="432381at2759"/>
<evidence type="ECO:0000256" key="2">
    <source>
        <dbReference type="ARBA" id="ARBA00022801"/>
    </source>
</evidence>
<comment type="caution">
    <text evidence="5">The sequence shown here is derived from an EMBL/GenBank/DDBJ whole genome shotgun (WGS) entry which is preliminary data.</text>
</comment>
<dbReference type="Pfam" id="PF01156">
    <property type="entry name" value="IU_nuc_hydro"/>
    <property type="match status" value="1"/>
</dbReference>
<feature type="domain" description="Inosine/uridine-preferring nucleoside hydrolase" evidence="4">
    <location>
        <begin position="25"/>
        <end position="341"/>
    </location>
</feature>
<dbReference type="CDD" id="cd02651">
    <property type="entry name" value="nuc_hydro_IU_UC_XIUA"/>
    <property type="match status" value="1"/>
</dbReference>
<dbReference type="GO" id="GO:0045437">
    <property type="term" value="F:uridine nucleosidase activity"/>
    <property type="evidence" value="ECO:0007669"/>
    <property type="project" value="UniProtKB-ARBA"/>
</dbReference>
<dbReference type="InterPro" id="IPR001910">
    <property type="entry name" value="Inosine/uridine_hydrolase_dom"/>
</dbReference>
<dbReference type="SUPFAM" id="SSF53590">
    <property type="entry name" value="Nucleoside hydrolase"/>
    <property type="match status" value="1"/>
</dbReference>
<dbReference type="InterPro" id="IPR036452">
    <property type="entry name" value="Ribo_hydro-like"/>
</dbReference>
<proteinExistence type="inferred from homology"/>